<dbReference type="PANTHER" id="PTHR14042">
    <property type="entry name" value="DOPEY-RELATED"/>
    <property type="match status" value="1"/>
</dbReference>
<dbReference type="SUPFAM" id="SSF48371">
    <property type="entry name" value="ARM repeat"/>
    <property type="match status" value="1"/>
</dbReference>
<sequence>MHYPASTKDAGRSGEGRNEGELRLTGDWQQDFFGGQLVEPIRTPIDVGNEPVYNESSVINEMEPKEVAKQIRERVAAQQTFASDPKYKKYTQQVEKCLNSFDNVHEWADCIAFLKQLLKTFQSYMQFKEIPRKLIVAKRLSQCLNPALPTGVHQRALDVYAHILAVLGSEGLKRDLPIWSSGLFPFFEYAATSVKPTLLNLYDTHYLPLQSSLRPVMKSFILALLPGLEEETGEFFEKVLSLLDRLSGTVSPSFFFQNIWLVVLTTPSARGTSLNFLSRRLPQLHGLEDITSIVGQDIGLMIRAFAAALEDENLLVRRGALDLLLQSLRVDSSAIRRASPEDRAILMRASVSVVLRRDLSLNRRLYSWLLGPEEKSDRQIEYLKSNALDLLSRTLKDDMLSPSDDYSESRPFKIFISLLDKWEIGSVLTEVLIYDSFKAIKHLIETSSDGNEDVVVTASTLYEAAEPQIVWKQLLFAVFDNLSGNGEQYDAIDMVLFVLNTFSQDEEIQTIHLPLIFTAILDLMQLEIEKDVRKATSPMVQRTLVLLGAMLRQIPHTALLHRPEVTSEIQEASESERPYRFVCTFYGLTPKVPTPEPTGSFTMPFGSAFENLIGLSLIFSRSLAMGPSNLSLLREHFAQSLLLIDRLVGRLNSHVVLSWEPTKWLSAVLENLNHESANFAIVDRIVSLVVALYQTKDLEPNFPIDNRTTMSNMVTRLLTYLRPHCAAYHVRAVNLIWSLEAATDRPHVESILAQTMGSSESRKVQEAYEAFGVFWRLTEDNLAPGFKFKVPMMIVLDALKNDDPSLRRVGETWMRCNLKSYIRVLDPILFDLMDPSIRRNSTSIKTGGRELAGFSYERPLDQRYVYHLLEMLLSIVRFGGQGFVKTARTVSIKKSYYPALVQRVEASGFPESESNYLEVLIELLLRFLQSEPKPVLEPTMQPHNLSIHSTSIDLLQVIVSRGEISAISVEAIEAVIIGKLYFLVHSGRLDLQNKLLHLLHSVITASLTVDDTSRKSRQQRFADTSIETATSAELSADVPTRSYSVNPLLVQTLVDGIALQSNRPVLQHWLDFILMAVPQFQPTLQAVVPPLNDCVCRQLLVSLKDLITLSAHGQEYISDATSTSTDAEFVMLLNALERLVLLGLTYTSEEVIPEEEPPMSEKPAENTSLLGYVSNVFSSDNNQQNGDEQLTPRSPAYRALHDGVRVLYLIWCTLSWSNPEIPSSRDESLSLIYNRTRQRCRRVLEHIFRVQSGEVFESMLECWSAEVPDFTLASDAPFELFDVLIASAQNAVHMVCESISLRISSGSEKKKQMVNPDLTDAVLFQFLEQYLQRLEGPLAIQVWGRFHQLAKEIVGGTKDLKPQTFPTLRCVIVLAEKITQTPAMEDRRIRKELQEIYGKLLDACITFVGRSYDSGSWIRRTAKEALVTNGRDSPSLRDVKLDEKLNSSTPSLSAEPSKPASNVDLVTQITDSLATSALPNLRRFLVDNDKVAGICNNIAYYILGPALKGRSKPLDVDPTIVAMIQEMSRMPSAFKAWRSPVAELLNDSRLFNGSPDSAEIWKPIIRTLFDSDKTAFPELLGKISSTPSANIFTNKEYEMLQRSLNLRRLSLVLLAGEKNHYLTQLPSIQEKLVDVLRNVSAPIVQSEVYLCIRVLLCRLSPHNLTSFWPVLLTELYRIFEQTMATLPGDGSEDLPLILSACKCLDLLLALQTEEFQIHQWIFVTDTVDAIYRPNDWFPEAMMDQLAEIAGSLPRTTTSGAGGPSPGPNLPSFGNQRPTRKPLLSSVRQIDSIRELIPFFSSVSISTYESVYASYANVDWDAVERSLLDDMFDGR</sequence>
<dbReference type="GO" id="GO:0000139">
    <property type="term" value="C:Golgi membrane"/>
    <property type="evidence" value="ECO:0007669"/>
    <property type="project" value="UniProtKB-SubCell"/>
</dbReference>
<evidence type="ECO:0000259" key="9">
    <source>
        <dbReference type="Pfam" id="PF24597"/>
    </source>
</evidence>
<keyword evidence="5" id="KW-0472">Membrane</keyword>
<name>A0A0W0FRX9_MONRR</name>
<dbReference type="InterPro" id="IPR056457">
    <property type="entry name" value="DOP1_C"/>
</dbReference>
<dbReference type="Pfam" id="PF24597">
    <property type="entry name" value="TPR_DOP1_M"/>
    <property type="match status" value="1"/>
</dbReference>
<feature type="domain" description="DOP1-like middle TPR" evidence="9">
    <location>
        <begin position="382"/>
        <end position="585"/>
    </location>
</feature>
<comment type="similarity">
    <text evidence="6">Belongs to the DOP1 family.</text>
</comment>
<gene>
    <name evidence="11" type="ORF">WG66_8375</name>
</gene>
<dbReference type="GO" id="GO:0005802">
    <property type="term" value="C:trans-Golgi network"/>
    <property type="evidence" value="ECO:0007669"/>
    <property type="project" value="TreeGrafter"/>
</dbReference>
<evidence type="ECO:0000256" key="2">
    <source>
        <dbReference type="ARBA" id="ARBA00022448"/>
    </source>
</evidence>
<comment type="subcellular location">
    <subcellularLocation>
        <location evidence="1">Golgi apparatus membrane</location>
        <topology evidence="1">Peripheral membrane protein</topology>
    </subcellularLocation>
</comment>
<feature type="domain" description="DOP1-like C-terminal" evidence="10">
    <location>
        <begin position="1326"/>
        <end position="1812"/>
    </location>
</feature>
<feature type="domain" description="DOP1 N-terminal" evidence="8">
    <location>
        <begin position="84"/>
        <end position="373"/>
    </location>
</feature>
<reference evidence="11 12" key="1">
    <citation type="submission" date="2015-12" db="EMBL/GenBank/DDBJ databases">
        <title>Draft genome sequence of Moniliophthora roreri, the causal agent of frosty pod rot of cacao.</title>
        <authorList>
            <person name="Aime M.C."/>
            <person name="Diaz-Valderrama J.R."/>
            <person name="Kijpornyongpan T."/>
            <person name="Phillips-Mora W."/>
        </authorList>
    </citation>
    <scope>NUCLEOTIDE SEQUENCE [LARGE SCALE GENOMIC DNA]</scope>
    <source>
        <strain evidence="11 12">MCA 2952</strain>
    </source>
</reference>
<feature type="compositionally biased region" description="Basic and acidic residues" evidence="7">
    <location>
        <begin position="9"/>
        <end position="20"/>
    </location>
</feature>
<evidence type="ECO:0000313" key="12">
    <source>
        <dbReference type="Proteomes" id="UP000054988"/>
    </source>
</evidence>
<dbReference type="GO" id="GO:0005829">
    <property type="term" value="C:cytosol"/>
    <property type="evidence" value="ECO:0007669"/>
    <property type="project" value="GOC"/>
</dbReference>
<protein>
    <submittedName>
        <fullName evidence="11">Uncharacterized protein</fullName>
    </submittedName>
</protein>
<keyword evidence="3" id="KW-0653">Protein transport</keyword>
<dbReference type="InterPro" id="IPR007249">
    <property type="entry name" value="DOP1_N"/>
</dbReference>
<dbReference type="Proteomes" id="UP000054988">
    <property type="component" value="Unassembled WGS sequence"/>
</dbReference>
<dbReference type="InterPro" id="IPR040314">
    <property type="entry name" value="DOP1"/>
</dbReference>
<dbReference type="GO" id="GO:0015031">
    <property type="term" value="P:protein transport"/>
    <property type="evidence" value="ECO:0007669"/>
    <property type="project" value="UniProtKB-KW"/>
</dbReference>
<evidence type="ECO:0000256" key="6">
    <source>
        <dbReference type="ARBA" id="ARBA00046326"/>
    </source>
</evidence>
<feature type="region of interest" description="Disordered" evidence="7">
    <location>
        <begin position="1"/>
        <end position="20"/>
    </location>
</feature>
<dbReference type="EMBL" id="LATX01001708">
    <property type="protein sequence ID" value="KTB39117.1"/>
    <property type="molecule type" value="Genomic_DNA"/>
</dbReference>
<evidence type="ECO:0000256" key="4">
    <source>
        <dbReference type="ARBA" id="ARBA00023034"/>
    </source>
</evidence>
<keyword evidence="2" id="KW-0813">Transport</keyword>
<evidence type="ECO:0000259" key="8">
    <source>
        <dbReference type="Pfam" id="PF04118"/>
    </source>
</evidence>
<dbReference type="GO" id="GO:0006895">
    <property type="term" value="P:Golgi to endosome transport"/>
    <property type="evidence" value="ECO:0007669"/>
    <property type="project" value="InterPro"/>
</dbReference>
<keyword evidence="4" id="KW-0333">Golgi apparatus</keyword>
<dbReference type="PANTHER" id="PTHR14042:SF24">
    <property type="entry name" value="PROTEIN DOPEY-1 HOMOLOG"/>
    <property type="match status" value="1"/>
</dbReference>
<evidence type="ECO:0000313" key="11">
    <source>
        <dbReference type="EMBL" id="KTB39117.1"/>
    </source>
</evidence>
<evidence type="ECO:0000256" key="1">
    <source>
        <dbReference type="ARBA" id="ARBA00004395"/>
    </source>
</evidence>
<dbReference type="Pfam" id="PF04118">
    <property type="entry name" value="Dopey_N"/>
    <property type="match status" value="1"/>
</dbReference>
<dbReference type="eggNOG" id="KOG3613">
    <property type="taxonomic scope" value="Eukaryota"/>
</dbReference>
<dbReference type="GO" id="GO:0005768">
    <property type="term" value="C:endosome"/>
    <property type="evidence" value="ECO:0007669"/>
    <property type="project" value="TreeGrafter"/>
</dbReference>
<accession>A0A0W0FRX9</accession>
<evidence type="ECO:0000256" key="3">
    <source>
        <dbReference type="ARBA" id="ARBA00022927"/>
    </source>
</evidence>
<dbReference type="InterPro" id="IPR056458">
    <property type="entry name" value="TPR_DOP1_M"/>
</dbReference>
<comment type="caution">
    <text evidence="11">The sequence shown here is derived from an EMBL/GenBank/DDBJ whole genome shotgun (WGS) entry which is preliminary data.</text>
</comment>
<proteinExistence type="inferred from homology"/>
<dbReference type="InterPro" id="IPR016024">
    <property type="entry name" value="ARM-type_fold"/>
</dbReference>
<evidence type="ECO:0000256" key="5">
    <source>
        <dbReference type="ARBA" id="ARBA00023136"/>
    </source>
</evidence>
<evidence type="ECO:0000256" key="7">
    <source>
        <dbReference type="SAM" id="MobiDB-lite"/>
    </source>
</evidence>
<organism evidence="11 12">
    <name type="scientific">Moniliophthora roreri</name>
    <name type="common">Frosty pod rot fungus</name>
    <name type="synonym">Monilia roreri</name>
    <dbReference type="NCBI Taxonomy" id="221103"/>
    <lineage>
        <taxon>Eukaryota</taxon>
        <taxon>Fungi</taxon>
        <taxon>Dikarya</taxon>
        <taxon>Basidiomycota</taxon>
        <taxon>Agaricomycotina</taxon>
        <taxon>Agaricomycetes</taxon>
        <taxon>Agaricomycetidae</taxon>
        <taxon>Agaricales</taxon>
        <taxon>Marasmiineae</taxon>
        <taxon>Marasmiaceae</taxon>
        <taxon>Moniliophthora</taxon>
    </lineage>
</organism>
<dbReference type="Pfam" id="PF24598">
    <property type="entry name" value="DOP1_C"/>
    <property type="match status" value="1"/>
</dbReference>
<feature type="region of interest" description="Disordered" evidence="7">
    <location>
        <begin position="1752"/>
        <end position="1779"/>
    </location>
</feature>
<evidence type="ECO:0000259" key="10">
    <source>
        <dbReference type="Pfam" id="PF24598"/>
    </source>
</evidence>